<evidence type="ECO:0008006" key="4">
    <source>
        <dbReference type="Google" id="ProtNLM"/>
    </source>
</evidence>
<accession>A0A0K1EKU3</accession>
<feature type="compositionally biased region" description="Basic and acidic residues" evidence="1">
    <location>
        <begin position="322"/>
        <end position="331"/>
    </location>
</feature>
<organism evidence="2 3">
    <name type="scientific">Chondromyces crocatus</name>
    <dbReference type="NCBI Taxonomy" id="52"/>
    <lineage>
        <taxon>Bacteria</taxon>
        <taxon>Pseudomonadati</taxon>
        <taxon>Myxococcota</taxon>
        <taxon>Polyangia</taxon>
        <taxon>Polyangiales</taxon>
        <taxon>Polyangiaceae</taxon>
        <taxon>Chondromyces</taxon>
    </lineage>
</organism>
<evidence type="ECO:0000313" key="3">
    <source>
        <dbReference type="Proteomes" id="UP000067626"/>
    </source>
</evidence>
<dbReference type="EMBL" id="CP012159">
    <property type="protein sequence ID" value="AKT41238.1"/>
    <property type="molecule type" value="Genomic_DNA"/>
</dbReference>
<dbReference type="KEGG" id="ccro:CMC5_053990"/>
<dbReference type="Proteomes" id="UP000067626">
    <property type="component" value="Chromosome"/>
</dbReference>
<dbReference type="OrthoDB" id="8769320at2"/>
<sequence length="722" mass="80264">MKLKPARPLERLARDEACHGAVFCTYSFDPSFFDEQVLPALLHLHSDPAEQALRFRDEAIQALQRTPVTCIVDGGCGPAGQRLPYDRLEVHGRVFHPKLVLLLFGKFARLQVGSGNLTPGGYGGNTELFFVRDLHYEAPEEATILHEVNEFLGQVATIVQSRGTQLDRIREDLTRRLGPKQQSSDRPAFVFLHSMRAPILDQFLDLVPREARVTRVGVMAPFFEADDADAMSIDELRSVLKSLTTARPGDPPRLDIGLLWDDAPNASTPPTPLSLTQGCNQLWRIHRGSDEEVTVDYLTLLAVTTAQVQIEDRHGESRRRPRQELEEALEEGKARPVQGLAAYAPRRILELIEEHGSHVHIWLHPASRLEEGVPVHRPLHAKLITLTVKHRRKELTYVLVGSPNASRRALLQTAADGGNVEIAAAFMLEGALALHDFAPELVHGRRETIKLTDRHFPPTMPNLAAWIESAIHDAAEQRLDVTWARRGPAPLGPFQLRYAKKTLLSGDRPPSGTTTVEGFTLQGSNCELVLTAHEQEFMVPIHVLDLAMLPTNPALVELELRELLALLGHRLGAERLATLKNTPGGVSMSVVLETIFGEGFGPVDVFKAWWGLERELADETLSVAAFRLLLVSPVSAGAVWDRMLKARDTPGGLTRDETWFYGAELLHVLTRTPIPEDASAPKKREILDEFTSKLRADLAELRPGNKGRPWVKDILKHYGVTT</sequence>
<dbReference type="STRING" id="52.CMC5_053990"/>
<evidence type="ECO:0000256" key="1">
    <source>
        <dbReference type="SAM" id="MobiDB-lite"/>
    </source>
</evidence>
<evidence type="ECO:0000313" key="2">
    <source>
        <dbReference type="EMBL" id="AKT41238.1"/>
    </source>
</evidence>
<dbReference type="SUPFAM" id="SSF56024">
    <property type="entry name" value="Phospholipase D/nuclease"/>
    <property type="match status" value="1"/>
</dbReference>
<keyword evidence="3" id="KW-1185">Reference proteome</keyword>
<proteinExistence type="predicted"/>
<feature type="region of interest" description="Disordered" evidence="1">
    <location>
        <begin position="310"/>
        <end position="331"/>
    </location>
</feature>
<dbReference type="AlphaFoldDB" id="A0A0K1EKU3"/>
<gene>
    <name evidence="2" type="ORF">CMC5_053990</name>
</gene>
<reference evidence="2 3" key="1">
    <citation type="submission" date="2015-07" db="EMBL/GenBank/DDBJ databases">
        <title>Genome analysis of myxobacterium Chondromyces crocatus Cm c5 reveals a high potential for natural compound synthesis and the genetic basis for the loss of fruiting body formation.</title>
        <authorList>
            <person name="Zaburannyi N."/>
            <person name="Bunk B."/>
            <person name="Maier J."/>
            <person name="Overmann J."/>
            <person name="Mueller R."/>
        </authorList>
    </citation>
    <scope>NUCLEOTIDE SEQUENCE [LARGE SCALE GENOMIC DNA]</scope>
    <source>
        <strain evidence="2 3">Cm c5</strain>
    </source>
</reference>
<dbReference type="Gene3D" id="3.30.870.10">
    <property type="entry name" value="Endonuclease Chain A"/>
    <property type="match status" value="1"/>
</dbReference>
<name>A0A0K1EKU3_CHOCO</name>
<dbReference type="RefSeq" id="WP_063796655.1">
    <property type="nucleotide sequence ID" value="NZ_CP012159.1"/>
</dbReference>
<protein>
    <recommendedName>
        <fullName evidence="4">PLD phosphodiesterase domain-containing protein</fullName>
    </recommendedName>
</protein>